<feature type="transmembrane region" description="Helical" evidence="9">
    <location>
        <begin position="153"/>
        <end position="176"/>
    </location>
</feature>
<keyword evidence="7 9" id="KW-0472">Membrane</keyword>
<evidence type="ECO:0000256" key="7">
    <source>
        <dbReference type="ARBA" id="ARBA00023136"/>
    </source>
</evidence>
<proteinExistence type="inferred from homology"/>
<keyword evidence="5 9" id="KW-0812">Transmembrane</keyword>
<evidence type="ECO:0000256" key="5">
    <source>
        <dbReference type="ARBA" id="ARBA00022692"/>
    </source>
</evidence>
<feature type="transmembrane region" description="Helical" evidence="9">
    <location>
        <begin position="65"/>
        <end position="84"/>
    </location>
</feature>
<evidence type="ECO:0000256" key="4">
    <source>
        <dbReference type="ARBA" id="ARBA00022475"/>
    </source>
</evidence>
<evidence type="ECO:0000256" key="6">
    <source>
        <dbReference type="ARBA" id="ARBA00022989"/>
    </source>
</evidence>
<comment type="similarity">
    <text evidence="2">Belongs to the BCCT transporter (TC 2.A.15) family.</text>
</comment>
<feature type="transmembrane region" description="Helical" evidence="9">
    <location>
        <begin position="330"/>
        <end position="349"/>
    </location>
</feature>
<keyword evidence="4" id="KW-1003">Cell membrane</keyword>
<accession>A0ABT6UTH1</accession>
<dbReference type="NCBIfam" id="TIGR00842">
    <property type="entry name" value="bcct"/>
    <property type="match status" value="1"/>
</dbReference>
<dbReference type="Pfam" id="PF02028">
    <property type="entry name" value="BCCT"/>
    <property type="match status" value="1"/>
</dbReference>
<feature type="transmembrane region" description="Helical" evidence="9">
    <location>
        <begin position="423"/>
        <end position="450"/>
    </location>
</feature>
<gene>
    <name evidence="10" type="primary">betT</name>
    <name evidence="10" type="ORF">QLT01_16845</name>
</gene>
<feature type="transmembrane region" description="Helical" evidence="9">
    <location>
        <begin position="196"/>
        <end position="222"/>
    </location>
</feature>
<evidence type="ECO:0000256" key="1">
    <source>
        <dbReference type="ARBA" id="ARBA00004651"/>
    </source>
</evidence>
<dbReference type="RefSeq" id="WP_284727562.1">
    <property type="nucleotide sequence ID" value="NZ_JASCSA010000022.1"/>
</dbReference>
<dbReference type="EMBL" id="JASCSA010000022">
    <property type="protein sequence ID" value="MDI5886013.1"/>
    <property type="molecule type" value="Genomic_DNA"/>
</dbReference>
<feature type="transmembrane region" description="Helical" evidence="9">
    <location>
        <begin position="26"/>
        <end position="45"/>
    </location>
</feature>
<dbReference type="Proteomes" id="UP001229025">
    <property type="component" value="Unassembled WGS sequence"/>
</dbReference>
<feature type="transmembrane region" description="Helical" evidence="9">
    <location>
        <begin position="462"/>
        <end position="482"/>
    </location>
</feature>
<keyword evidence="6 9" id="KW-1133">Transmembrane helix</keyword>
<organism evidence="10 11">
    <name type="scientific">Cobetia amphilecti</name>
    <dbReference type="NCBI Taxonomy" id="1055104"/>
    <lineage>
        <taxon>Bacteria</taxon>
        <taxon>Pseudomonadati</taxon>
        <taxon>Pseudomonadota</taxon>
        <taxon>Gammaproteobacteria</taxon>
        <taxon>Oceanospirillales</taxon>
        <taxon>Halomonadaceae</taxon>
        <taxon>Cobetia</taxon>
    </lineage>
</organism>
<dbReference type="NCBIfam" id="NF007399">
    <property type="entry name" value="PRK09928.1"/>
    <property type="match status" value="1"/>
</dbReference>
<reference evidence="11" key="1">
    <citation type="submission" date="2023-07" db="EMBL/GenBank/DDBJ databases">
        <title>Genome-based characterization of strain KMM 296 and proposal for reclassification of Cobetia litoralis and Cobetia pacifica, and emended description of the species Cobetia amphilecti and Cobetia marina.</title>
        <authorList>
            <person name="Balabanova L."/>
            <person name="Nedashkovskaya O."/>
        </authorList>
    </citation>
    <scope>NUCLEOTIDE SEQUENCE [LARGE SCALE GENOMIC DNA]</scope>
    <source>
        <strain evidence="11">NRIC 0815</strain>
    </source>
</reference>
<dbReference type="InterPro" id="IPR000060">
    <property type="entry name" value="BCCT_transptr"/>
</dbReference>
<evidence type="ECO:0000313" key="10">
    <source>
        <dbReference type="EMBL" id="MDI5886013.1"/>
    </source>
</evidence>
<evidence type="ECO:0000256" key="9">
    <source>
        <dbReference type="SAM" id="Phobius"/>
    </source>
</evidence>
<name>A0ABT6UTH1_9GAMM</name>
<dbReference type="PANTHER" id="PTHR30047">
    <property type="entry name" value="HIGH-AFFINITY CHOLINE TRANSPORT PROTEIN-RELATED"/>
    <property type="match status" value="1"/>
</dbReference>
<keyword evidence="11" id="KW-1185">Reference proteome</keyword>
<feature type="compositionally biased region" description="Polar residues" evidence="8">
    <location>
        <begin position="690"/>
        <end position="709"/>
    </location>
</feature>
<feature type="region of interest" description="Disordered" evidence="8">
    <location>
        <begin position="676"/>
        <end position="709"/>
    </location>
</feature>
<sequence length="709" mass="77727">MTPKDVAHLATHDVPQTDSSNHLNHVVFRYSLIAIVLLVAYAMGFTEQATAFFGYCLDWIGNTFGWYYMLAVTLYVIFVVGIGMSRFGRIRLGPDHSRPEFSTLSWAAMLFAAGIGGAILFFVVSEPLSHFLTPPGGSGTTEEMQRRAIVQTFMHWGISGWGVFVVMGMALAYFSYRHRLPLAIRSTLFPLLGKRIYGPIGNAVDITGVLATVFGIATALGIGVMQMNYGLNYLFGVDEGLVSQILIIIMVIVLGTMSVVSGVEKGIRRLSELNLLLVGGLVLFVLLQGPTLHLLNALVTNVGDYATAYLGLSFETYAYTPDKQSWFNSWTVFFWGFWISWAPFVGLFLARISRGRTIRQFVAGALFIPLSFVMIMMSVFGNSAIELVQSGAVELGEQALNTPQTSIYTFLEQLPGVGFTASLLTLLSIVFFVTSADSGALVLANFTYVLRDVNHDAPIRLRILWSVLIGVITIALLMAGGLKTLQSVAVITALPFSVVIFMVMISMYRALSIESEKSEARQMVSVVSGEESDWRERLTRTLDGSTRHGAASILKHSVRPALQQLASELQAHGHQASVTNRDSEEVEGGCPTLQVDFPGAPSFLYQVRPCRMRTPSFLPADDDYYLRLDVHLAEGGIGQDLNGFTRTQVIHDVLNEYQRHLQFLSQVDKNLDLANIPGGHMMTEPMDEAPSQSPQDSQPATTTPLAGPG</sequence>
<comment type="caution">
    <text evidence="10">The sequence shown here is derived from an EMBL/GenBank/DDBJ whole genome shotgun (WGS) entry which is preliminary data.</text>
</comment>
<dbReference type="PANTHER" id="PTHR30047:SF7">
    <property type="entry name" value="HIGH-AFFINITY CHOLINE TRANSPORT PROTEIN"/>
    <property type="match status" value="1"/>
</dbReference>
<feature type="transmembrane region" description="Helical" evidence="9">
    <location>
        <begin position="104"/>
        <end position="124"/>
    </location>
</feature>
<evidence type="ECO:0000256" key="8">
    <source>
        <dbReference type="SAM" id="MobiDB-lite"/>
    </source>
</evidence>
<feature type="transmembrane region" description="Helical" evidence="9">
    <location>
        <begin position="361"/>
        <end position="380"/>
    </location>
</feature>
<evidence type="ECO:0000313" key="11">
    <source>
        <dbReference type="Proteomes" id="UP001229025"/>
    </source>
</evidence>
<keyword evidence="3" id="KW-0813">Transport</keyword>
<feature type="transmembrane region" description="Helical" evidence="9">
    <location>
        <begin position="488"/>
        <end position="511"/>
    </location>
</feature>
<evidence type="ECO:0000256" key="3">
    <source>
        <dbReference type="ARBA" id="ARBA00022448"/>
    </source>
</evidence>
<feature type="transmembrane region" description="Helical" evidence="9">
    <location>
        <begin position="242"/>
        <end position="263"/>
    </location>
</feature>
<comment type="subcellular location">
    <subcellularLocation>
        <location evidence="1">Cell membrane</location>
        <topology evidence="1">Multi-pass membrane protein</topology>
    </subcellularLocation>
</comment>
<protein>
    <submittedName>
        <fullName evidence="10">Choline BCCT transporter BetT</fullName>
    </submittedName>
</protein>
<evidence type="ECO:0000256" key="2">
    <source>
        <dbReference type="ARBA" id="ARBA00005658"/>
    </source>
</evidence>
<feature type="transmembrane region" description="Helical" evidence="9">
    <location>
        <begin position="275"/>
        <end position="295"/>
    </location>
</feature>